<keyword evidence="3" id="KW-0378">Hydrolase</keyword>
<sequence>MRTLRSLALALFLLLSFHPQVLASEEDSQRDNASASEPPTQQLPSPTKLEAKAVRVIDGTTVEVSLSDGRRETVRFLQVHVPTGRSCTPKAVDLVKRMVLGKTVQLELDHPKRDGNGRLLAYVYVNGKSVQQALLNEGLAKVAPRPADGKYVDQYRVFEDHAKALEKGIWASSACKNEDRAKGSAEGKETGNNDHNPNNTLKQSKSGNSGGRLPKTGTQHPAHALIGAGILLIGLFIYRRTA</sequence>
<feature type="chain" id="PRO_5015696808" evidence="6">
    <location>
        <begin position="24"/>
        <end position="242"/>
    </location>
</feature>
<keyword evidence="2" id="KW-0255">Endonuclease</keyword>
<name>A0A2T0LAQ2_9BACL</name>
<evidence type="ECO:0000256" key="4">
    <source>
        <dbReference type="SAM" id="MobiDB-lite"/>
    </source>
</evidence>
<feature type="domain" description="TNase-like" evidence="7">
    <location>
        <begin position="47"/>
        <end position="172"/>
    </location>
</feature>
<protein>
    <submittedName>
        <fullName evidence="8">LPXTG-motif cell wall-anchored protein</fullName>
    </submittedName>
</protein>
<keyword evidence="6" id="KW-0732">Signal</keyword>
<feature type="region of interest" description="Disordered" evidence="4">
    <location>
        <begin position="25"/>
        <end position="49"/>
    </location>
</feature>
<feature type="compositionally biased region" description="Basic and acidic residues" evidence="4">
    <location>
        <begin position="180"/>
        <end position="192"/>
    </location>
</feature>
<keyword evidence="5" id="KW-0472">Membrane</keyword>
<dbReference type="GO" id="GO:0016787">
    <property type="term" value="F:hydrolase activity"/>
    <property type="evidence" value="ECO:0007669"/>
    <property type="project" value="UniProtKB-KW"/>
</dbReference>
<proteinExistence type="predicted"/>
<dbReference type="RefSeq" id="WP_146130527.1">
    <property type="nucleotide sequence ID" value="NZ_PVNE01000033.1"/>
</dbReference>
<dbReference type="Gene3D" id="2.40.50.90">
    <property type="match status" value="1"/>
</dbReference>
<keyword evidence="5" id="KW-1133">Transmembrane helix</keyword>
<keyword evidence="5" id="KW-0812">Transmembrane</keyword>
<dbReference type="GO" id="GO:0004519">
    <property type="term" value="F:endonuclease activity"/>
    <property type="evidence" value="ECO:0007669"/>
    <property type="project" value="UniProtKB-KW"/>
</dbReference>
<evidence type="ECO:0000313" key="8">
    <source>
        <dbReference type="EMBL" id="PRX38930.1"/>
    </source>
</evidence>
<organism evidence="8 9">
    <name type="scientific">Planifilum fimeticola</name>
    <dbReference type="NCBI Taxonomy" id="201975"/>
    <lineage>
        <taxon>Bacteria</taxon>
        <taxon>Bacillati</taxon>
        <taxon>Bacillota</taxon>
        <taxon>Bacilli</taxon>
        <taxon>Bacillales</taxon>
        <taxon>Thermoactinomycetaceae</taxon>
        <taxon>Planifilum</taxon>
    </lineage>
</organism>
<evidence type="ECO:0000259" key="7">
    <source>
        <dbReference type="PROSITE" id="PS50830"/>
    </source>
</evidence>
<dbReference type="Proteomes" id="UP000237797">
    <property type="component" value="Unassembled WGS sequence"/>
</dbReference>
<dbReference type="AlphaFoldDB" id="A0A2T0LAQ2"/>
<evidence type="ECO:0000313" key="9">
    <source>
        <dbReference type="Proteomes" id="UP000237797"/>
    </source>
</evidence>
<feature type="compositionally biased region" description="Polar residues" evidence="4">
    <location>
        <begin position="31"/>
        <end position="45"/>
    </location>
</feature>
<dbReference type="SUPFAM" id="SSF50199">
    <property type="entry name" value="Staphylococcal nuclease"/>
    <property type="match status" value="1"/>
</dbReference>
<dbReference type="Pfam" id="PF00565">
    <property type="entry name" value="SNase"/>
    <property type="match status" value="1"/>
</dbReference>
<evidence type="ECO:0000256" key="6">
    <source>
        <dbReference type="SAM" id="SignalP"/>
    </source>
</evidence>
<evidence type="ECO:0000256" key="1">
    <source>
        <dbReference type="ARBA" id="ARBA00022722"/>
    </source>
</evidence>
<dbReference type="PANTHER" id="PTHR12302:SF3">
    <property type="entry name" value="SERINE_THREONINE-PROTEIN KINASE 31"/>
    <property type="match status" value="1"/>
</dbReference>
<feature type="region of interest" description="Disordered" evidence="4">
    <location>
        <begin position="180"/>
        <end position="220"/>
    </location>
</feature>
<keyword evidence="9" id="KW-1185">Reference proteome</keyword>
<feature type="compositionally biased region" description="Polar residues" evidence="4">
    <location>
        <begin position="193"/>
        <end position="207"/>
    </location>
</feature>
<dbReference type="EMBL" id="PVNE01000033">
    <property type="protein sequence ID" value="PRX38930.1"/>
    <property type="molecule type" value="Genomic_DNA"/>
</dbReference>
<dbReference type="SMART" id="SM00318">
    <property type="entry name" value="SNc"/>
    <property type="match status" value="1"/>
</dbReference>
<feature type="transmembrane region" description="Helical" evidence="5">
    <location>
        <begin position="222"/>
        <end position="238"/>
    </location>
</feature>
<comment type="caution">
    <text evidence="8">The sequence shown here is derived from an EMBL/GenBank/DDBJ whole genome shotgun (WGS) entry which is preliminary data.</text>
</comment>
<dbReference type="PANTHER" id="PTHR12302">
    <property type="entry name" value="EBNA2 BINDING PROTEIN P100"/>
    <property type="match status" value="1"/>
</dbReference>
<evidence type="ECO:0000256" key="2">
    <source>
        <dbReference type="ARBA" id="ARBA00022759"/>
    </source>
</evidence>
<evidence type="ECO:0000256" key="5">
    <source>
        <dbReference type="SAM" id="Phobius"/>
    </source>
</evidence>
<dbReference type="OrthoDB" id="4376109at2"/>
<feature type="signal peptide" evidence="6">
    <location>
        <begin position="1"/>
        <end position="23"/>
    </location>
</feature>
<dbReference type="NCBIfam" id="TIGR01167">
    <property type="entry name" value="LPXTG_anchor"/>
    <property type="match status" value="1"/>
</dbReference>
<dbReference type="PROSITE" id="PS50830">
    <property type="entry name" value="TNASE_3"/>
    <property type="match status" value="1"/>
</dbReference>
<dbReference type="InterPro" id="IPR035437">
    <property type="entry name" value="SNase_OB-fold_sf"/>
</dbReference>
<keyword evidence="1" id="KW-0540">Nuclease</keyword>
<dbReference type="InterPro" id="IPR016071">
    <property type="entry name" value="Staphylococal_nuclease_OB-fold"/>
</dbReference>
<accession>A0A2T0LAQ2</accession>
<evidence type="ECO:0000256" key="3">
    <source>
        <dbReference type="ARBA" id="ARBA00022801"/>
    </source>
</evidence>
<reference evidence="8 9" key="1">
    <citation type="submission" date="2018-03" db="EMBL/GenBank/DDBJ databases">
        <title>Genomic Encyclopedia of Archaeal and Bacterial Type Strains, Phase II (KMG-II): from individual species to whole genera.</title>
        <authorList>
            <person name="Goeker M."/>
        </authorList>
    </citation>
    <scope>NUCLEOTIDE SEQUENCE [LARGE SCALE GENOMIC DNA]</scope>
    <source>
        <strain evidence="8 9">DSM 44946</strain>
    </source>
</reference>
<gene>
    <name evidence="8" type="ORF">CLV97_13331</name>
</gene>